<accession>A0A286RCT7</accession>
<evidence type="ECO:0000313" key="2">
    <source>
        <dbReference type="EMBL" id="ASV73775.1"/>
    </source>
</evidence>
<organism evidence="2 3">
    <name type="scientific">Thermogutta terrifontis</name>
    <dbReference type="NCBI Taxonomy" id="1331910"/>
    <lineage>
        <taxon>Bacteria</taxon>
        <taxon>Pseudomonadati</taxon>
        <taxon>Planctomycetota</taxon>
        <taxon>Planctomycetia</taxon>
        <taxon>Pirellulales</taxon>
        <taxon>Thermoguttaceae</taxon>
        <taxon>Thermogutta</taxon>
    </lineage>
</organism>
<dbReference type="SUPFAM" id="SSF53300">
    <property type="entry name" value="vWA-like"/>
    <property type="match status" value="1"/>
</dbReference>
<name>A0A286RCT7_9BACT</name>
<feature type="domain" description="DUF58" evidence="1">
    <location>
        <begin position="30"/>
        <end position="237"/>
    </location>
</feature>
<dbReference type="Pfam" id="PF01882">
    <property type="entry name" value="DUF58"/>
    <property type="match status" value="1"/>
</dbReference>
<dbReference type="Gene3D" id="3.40.50.410">
    <property type="entry name" value="von Willebrand factor, type A domain"/>
    <property type="match status" value="1"/>
</dbReference>
<reference evidence="2 3" key="1">
    <citation type="journal article" name="Front. Microbiol.">
        <title>Sugar Metabolism of the First Thermophilic Planctomycete Thermogutta terrifontis: Comparative Genomic and Transcriptomic Approaches.</title>
        <authorList>
            <person name="Elcheninov A.G."/>
            <person name="Menzel P."/>
            <person name="Gudbergsdottir S.R."/>
            <person name="Slesarev A.I."/>
            <person name="Kadnikov V.V."/>
            <person name="Krogh A."/>
            <person name="Bonch-Osmolovskaya E.A."/>
            <person name="Peng X."/>
            <person name="Kublanov I.V."/>
        </authorList>
    </citation>
    <scope>NUCLEOTIDE SEQUENCE [LARGE SCALE GENOMIC DNA]</scope>
    <source>
        <strain evidence="2 3">R1</strain>
    </source>
</reference>
<dbReference type="EMBL" id="CP018477">
    <property type="protein sequence ID" value="ASV73775.1"/>
    <property type="molecule type" value="Genomic_DNA"/>
</dbReference>
<gene>
    <name evidence="2" type="ORF">THTE_1173</name>
</gene>
<dbReference type="AlphaFoldDB" id="A0A286RCT7"/>
<dbReference type="OrthoDB" id="9780819at2"/>
<evidence type="ECO:0000259" key="1">
    <source>
        <dbReference type="Pfam" id="PF01882"/>
    </source>
</evidence>
<dbReference type="PANTHER" id="PTHR33608:SF7">
    <property type="entry name" value="DUF58 DOMAIN-CONTAINING PROTEIN"/>
    <property type="match status" value="1"/>
</dbReference>
<dbReference type="InterPro" id="IPR002881">
    <property type="entry name" value="DUF58"/>
</dbReference>
<sequence length="283" mass="32466">MSLRARAVVEGTVTGMHRSPFHGFSVEFAEHREYSPGDDLRYLDWKVFGKTDRFYIKRFEQETNLSCMILVDASASMGFKSHEAPLSKWEYAQCTAAALAYVVLAQQDRVGLGVFAEEYRVFARPEAGGGQWQQLVQLLEKESPAGTTAIGTVLHEAAERLTRRGVIVIVGDFLVDLNQLERGLKYISYANHEAIVFHILDDQEISFDLQHPVLLRGLEISKSVAVDPRLLRHAYRRCLEQYLRNIQRICHGLKVDYVRATTREKLDHVLREYLAFRRKIKII</sequence>
<dbReference type="KEGG" id="ttf:THTE_1173"/>
<dbReference type="PANTHER" id="PTHR33608">
    <property type="entry name" value="BLL2464 PROTEIN"/>
    <property type="match status" value="1"/>
</dbReference>
<protein>
    <recommendedName>
        <fullName evidence="1">DUF58 domain-containing protein</fullName>
    </recommendedName>
</protein>
<keyword evidence="3" id="KW-1185">Reference proteome</keyword>
<dbReference type="InterPro" id="IPR036465">
    <property type="entry name" value="vWFA_dom_sf"/>
</dbReference>
<dbReference type="Proteomes" id="UP000215086">
    <property type="component" value="Chromosome"/>
</dbReference>
<evidence type="ECO:0000313" key="3">
    <source>
        <dbReference type="Proteomes" id="UP000215086"/>
    </source>
</evidence>
<proteinExistence type="predicted"/>